<dbReference type="EMBL" id="CM051397">
    <property type="protein sequence ID" value="KAJ4721596.1"/>
    <property type="molecule type" value="Genomic_DNA"/>
</dbReference>
<gene>
    <name evidence="1" type="ORF">OWV82_009265</name>
</gene>
<protein>
    <submittedName>
        <fullName evidence="1">NBS-LRR type disease resistance protein</fullName>
    </submittedName>
</protein>
<evidence type="ECO:0000313" key="2">
    <source>
        <dbReference type="Proteomes" id="UP001164539"/>
    </source>
</evidence>
<evidence type="ECO:0000313" key="1">
    <source>
        <dbReference type="EMBL" id="KAJ4721596.1"/>
    </source>
</evidence>
<keyword evidence="2" id="KW-1185">Reference proteome</keyword>
<name>A0ACC1YCS3_MELAZ</name>
<reference evidence="1 2" key="1">
    <citation type="journal article" date="2023" name="Science">
        <title>Complex scaffold remodeling in plant triterpene biosynthesis.</title>
        <authorList>
            <person name="De La Pena R."/>
            <person name="Hodgson H."/>
            <person name="Liu J.C."/>
            <person name="Stephenson M.J."/>
            <person name="Martin A.C."/>
            <person name="Owen C."/>
            <person name="Harkess A."/>
            <person name="Leebens-Mack J."/>
            <person name="Jimenez L.E."/>
            <person name="Osbourn A."/>
            <person name="Sattely E.S."/>
        </authorList>
    </citation>
    <scope>NUCLEOTIDE SEQUENCE [LARGE SCALE GENOMIC DNA]</scope>
    <source>
        <strain evidence="2">cv. JPN11</strain>
        <tissue evidence="1">Leaf</tissue>
    </source>
</reference>
<accession>A0ACC1YCS3</accession>
<organism evidence="1 2">
    <name type="scientific">Melia azedarach</name>
    <name type="common">Chinaberry tree</name>
    <dbReference type="NCBI Taxonomy" id="155640"/>
    <lineage>
        <taxon>Eukaryota</taxon>
        <taxon>Viridiplantae</taxon>
        <taxon>Streptophyta</taxon>
        <taxon>Embryophyta</taxon>
        <taxon>Tracheophyta</taxon>
        <taxon>Spermatophyta</taxon>
        <taxon>Magnoliopsida</taxon>
        <taxon>eudicotyledons</taxon>
        <taxon>Gunneridae</taxon>
        <taxon>Pentapetalae</taxon>
        <taxon>rosids</taxon>
        <taxon>malvids</taxon>
        <taxon>Sapindales</taxon>
        <taxon>Meliaceae</taxon>
        <taxon>Melia</taxon>
    </lineage>
</organism>
<sequence length="240" mass="27358">MWKLKLENLDNKAVQKLSNYVLEPFVPRIASQATNTGKRYSRPLHIVENLKGEGDFKEVAQTIPENPVNERPITPTVIGLQSTFDKVWRCLTEEQAGIIGIYGMGGVGKTTLLTKISNQFLDFPNNCDVVIWVVVSKDLKLEKIQESIAKEIGLFNESWKIKSLEDRAQEIFKILSQKEFVLLLDDIWERAYLITVGLPPPTPENVSKVVFSTREVEACGGMEAQKSFKVERLRYEDAWR</sequence>
<dbReference type="Proteomes" id="UP001164539">
    <property type="component" value="Chromosome 4"/>
</dbReference>
<comment type="caution">
    <text evidence="1">The sequence shown here is derived from an EMBL/GenBank/DDBJ whole genome shotgun (WGS) entry which is preliminary data.</text>
</comment>
<proteinExistence type="predicted"/>